<dbReference type="InterPro" id="IPR006447">
    <property type="entry name" value="Myb_dom_plants"/>
</dbReference>
<keyword evidence="2" id="KW-0805">Transcription regulation</keyword>
<evidence type="ECO:0000256" key="4">
    <source>
        <dbReference type="ARBA" id="ARBA00023163"/>
    </source>
</evidence>
<feature type="domain" description="HTH myb-type" evidence="8">
    <location>
        <begin position="185"/>
        <end position="245"/>
    </location>
</feature>
<evidence type="ECO:0000256" key="2">
    <source>
        <dbReference type="ARBA" id="ARBA00023015"/>
    </source>
</evidence>
<sequence length="290" mass="32013">MDAAAEEIRSDLAQFTAMTVADYVKHALESGEGMAVNLEESLRILEQERRKMEGIEQELPQCMNLLADVMVGLEKELEPWKGERFAREFGSSIPVKRRFEEAETRVNLERGGVEMKKWMRSAQLWVDNPGSSNQWSGENARIVINKGGGELNLPMKQSIFQCGGGGDGALAVSNDHRSSHVQHQKPRKARLCWSPELHRRFLSALHQLGGAQAATPNQIREAMKADGLSNVEIKSHLQQYRLQTKRRPTGSVSEKEPSAITGVESVAGEQLSGPSHPILSLSSSPSSSSM</sequence>
<dbReference type="Pfam" id="PF26575">
    <property type="entry name" value="HHO5_N"/>
    <property type="match status" value="1"/>
</dbReference>
<gene>
    <name evidence="9" type="ORF">ZIOFF_004058</name>
</gene>
<dbReference type="InterPro" id="IPR044787">
    <property type="entry name" value="HHO5-like"/>
</dbReference>
<feature type="compositionally biased region" description="Low complexity" evidence="7">
    <location>
        <begin position="271"/>
        <end position="290"/>
    </location>
</feature>
<feature type="coiled-coil region" evidence="6">
    <location>
        <begin position="28"/>
        <end position="65"/>
    </location>
</feature>
<dbReference type="InterPro" id="IPR017930">
    <property type="entry name" value="Myb_dom"/>
</dbReference>
<dbReference type="GO" id="GO:0003700">
    <property type="term" value="F:DNA-binding transcription factor activity"/>
    <property type="evidence" value="ECO:0007669"/>
    <property type="project" value="InterPro"/>
</dbReference>
<dbReference type="EMBL" id="JACMSC010000001">
    <property type="protein sequence ID" value="KAG6538906.1"/>
    <property type="molecule type" value="Genomic_DNA"/>
</dbReference>
<keyword evidence="10" id="KW-1185">Reference proteome</keyword>
<keyword evidence="6" id="KW-0175">Coiled coil</keyword>
<evidence type="ECO:0000256" key="7">
    <source>
        <dbReference type="SAM" id="MobiDB-lite"/>
    </source>
</evidence>
<reference evidence="9 10" key="1">
    <citation type="submission" date="2020-08" db="EMBL/GenBank/DDBJ databases">
        <title>Plant Genome Project.</title>
        <authorList>
            <person name="Zhang R.-G."/>
        </authorList>
    </citation>
    <scope>NUCLEOTIDE SEQUENCE [LARGE SCALE GENOMIC DNA]</scope>
    <source>
        <tissue evidence="9">Rhizome</tissue>
    </source>
</reference>
<keyword evidence="5" id="KW-0539">Nucleus</keyword>
<dbReference type="OrthoDB" id="1908613at2759"/>
<dbReference type="PANTHER" id="PTHR31003">
    <property type="entry name" value="MYB FAMILY TRANSCRIPTION FACTOR"/>
    <property type="match status" value="1"/>
</dbReference>
<dbReference type="Proteomes" id="UP000734854">
    <property type="component" value="Unassembled WGS sequence"/>
</dbReference>
<keyword evidence="3" id="KW-0238">DNA-binding</keyword>
<evidence type="ECO:0000313" key="9">
    <source>
        <dbReference type="EMBL" id="KAG6538906.1"/>
    </source>
</evidence>
<dbReference type="InterPro" id="IPR001005">
    <property type="entry name" value="SANT/Myb"/>
</dbReference>
<comment type="subcellular location">
    <subcellularLocation>
        <location evidence="1">Nucleus</location>
    </subcellularLocation>
</comment>
<evidence type="ECO:0000259" key="8">
    <source>
        <dbReference type="PROSITE" id="PS51294"/>
    </source>
</evidence>
<evidence type="ECO:0000256" key="3">
    <source>
        <dbReference type="ARBA" id="ARBA00023125"/>
    </source>
</evidence>
<comment type="caution">
    <text evidence="9">The sequence shown here is derived from an EMBL/GenBank/DDBJ whole genome shotgun (WGS) entry which is preliminary data.</text>
</comment>
<dbReference type="NCBIfam" id="TIGR01557">
    <property type="entry name" value="myb_SHAQKYF"/>
    <property type="match status" value="1"/>
</dbReference>
<dbReference type="PANTHER" id="PTHR31003:SF3">
    <property type="entry name" value="HOMEODOMAIN-LIKE SUPERFAMILY PROTEIN-RELATED"/>
    <property type="match status" value="1"/>
</dbReference>
<evidence type="ECO:0000256" key="6">
    <source>
        <dbReference type="SAM" id="Coils"/>
    </source>
</evidence>
<dbReference type="PROSITE" id="PS51294">
    <property type="entry name" value="HTH_MYB"/>
    <property type="match status" value="1"/>
</dbReference>
<dbReference type="InterPro" id="IPR058673">
    <property type="entry name" value="HHO5-like_N"/>
</dbReference>
<keyword evidence="4" id="KW-0804">Transcription</keyword>
<organism evidence="9 10">
    <name type="scientific">Zingiber officinale</name>
    <name type="common">Ginger</name>
    <name type="synonym">Amomum zingiber</name>
    <dbReference type="NCBI Taxonomy" id="94328"/>
    <lineage>
        <taxon>Eukaryota</taxon>
        <taxon>Viridiplantae</taxon>
        <taxon>Streptophyta</taxon>
        <taxon>Embryophyta</taxon>
        <taxon>Tracheophyta</taxon>
        <taxon>Spermatophyta</taxon>
        <taxon>Magnoliopsida</taxon>
        <taxon>Liliopsida</taxon>
        <taxon>Zingiberales</taxon>
        <taxon>Zingiberaceae</taxon>
        <taxon>Zingiber</taxon>
    </lineage>
</organism>
<dbReference type="Pfam" id="PF00249">
    <property type="entry name" value="Myb_DNA-binding"/>
    <property type="match status" value="1"/>
</dbReference>
<accession>A0A8J5M072</accession>
<evidence type="ECO:0000256" key="1">
    <source>
        <dbReference type="ARBA" id="ARBA00004123"/>
    </source>
</evidence>
<proteinExistence type="predicted"/>
<name>A0A8J5M072_ZINOF</name>
<evidence type="ECO:0000256" key="5">
    <source>
        <dbReference type="ARBA" id="ARBA00023242"/>
    </source>
</evidence>
<dbReference type="AlphaFoldDB" id="A0A8J5M072"/>
<protein>
    <recommendedName>
        <fullName evidence="8">HTH myb-type domain-containing protein</fullName>
    </recommendedName>
</protein>
<feature type="region of interest" description="Disordered" evidence="7">
    <location>
        <begin position="241"/>
        <end position="290"/>
    </location>
</feature>
<evidence type="ECO:0000313" key="10">
    <source>
        <dbReference type="Proteomes" id="UP000734854"/>
    </source>
</evidence>
<dbReference type="GO" id="GO:0003677">
    <property type="term" value="F:DNA binding"/>
    <property type="evidence" value="ECO:0007669"/>
    <property type="project" value="UniProtKB-KW"/>
</dbReference>
<dbReference type="GO" id="GO:0005634">
    <property type="term" value="C:nucleus"/>
    <property type="evidence" value="ECO:0007669"/>
    <property type="project" value="UniProtKB-SubCell"/>
</dbReference>